<dbReference type="Proteomes" id="UP000664132">
    <property type="component" value="Unassembled WGS sequence"/>
</dbReference>
<dbReference type="InterPro" id="IPR036380">
    <property type="entry name" value="Isochorismatase-like_sf"/>
</dbReference>
<dbReference type="AlphaFoldDB" id="A0A8H7TAW2"/>
<dbReference type="OrthoDB" id="269496at2759"/>
<organism evidence="3 4">
    <name type="scientific">Cadophora malorum</name>
    <dbReference type="NCBI Taxonomy" id="108018"/>
    <lineage>
        <taxon>Eukaryota</taxon>
        <taxon>Fungi</taxon>
        <taxon>Dikarya</taxon>
        <taxon>Ascomycota</taxon>
        <taxon>Pezizomycotina</taxon>
        <taxon>Leotiomycetes</taxon>
        <taxon>Helotiales</taxon>
        <taxon>Ploettnerulaceae</taxon>
        <taxon>Cadophora</taxon>
    </lineage>
</organism>
<dbReference type="InterPro" id="IPR050993">
    <property type="entry name" value="Isochorismatase_domain"/>
</dbReference>
<evidence type="ECO:0000259" key="2">
    <source>
        <dbReference type="Pfam" id="PF00857"/>
    </source>
</evidence>
<dbReference type="Pfam" id="PF00857">
    <property type="entry name" value="Isochorismatase"/>
    <property type="match status" value="1"/>
</dbReference>
<comment type="caution">
    <text evidence="3">The sequence shown here is derived from an EMBL/GenBank/DDBJ whole genome shotgun (WGS) entry which is preliminary data.</text>
</comment>
<dbReference type="PANTHER" id="PTHR14119">
    <property type="entry name" value="HYDROLASE"/>
    <property type="match status" value="1"/>
</dbReference>
<proteinExistence type="inferred from homology"/>
<feature type="domain" description="Isochorismatase-like" evidence="2">
    <location>
        <begin position="12"/>
        <end position="155"/>
    </location>
</feature>
<evidence type="ECO:0000256" key="1">
    <source>
        <dbReference type="ARBA" id="ARBA00006336"/>
    </source>
</evidence>
<protein>
    <recommendedName>
        <fullName evidence="2">Isochorismatase-like domain-containing protein</fullName>
    </recommendedName>
</protein>
<accession>A0A8H7TAW2</accession>
<evidence type="ECO:0000313" key="4">
    <source>
        <dbReference type="Proteomes" id="UP000664132"/>
    </source>
</evidence>
<comment type="similarity">
    <text evidence="1">Belongs to the isochorismatase family.</text>
</comment>
<dbReference type="Gene3D" id="3.40.50.850">
    <property type="entry name" value="Isochorismatase-like"/>
    <property type="match status" value="1"/>
</dbReference>
<reference evidence="3" key="1">
    <citation type="submission" date="2021-02" db="EMBL/GenBank/DDBJ databases">
        <title>Genome sequence Cadophora malorum strain M34.</title>
        <authorList>
            <person name="Stefanovic E."/>
            <person name="Vu D."/>
            <person name="Scully C."/>
            <person name="Dijksterhuis J."/>
            <person name="Roader J."/>
            <person name="Houbraken J."/>
        </authorList>
    </citation>
    <scope>NUCLEOTIDE SEQUENCE</scope>
    <source>
        <strain evidence="3">M34</strain>
    </source>
</reference>
<dbReference type="EMBL" id="JAFJYH010000134">
    <property type="protein sequence ID" value="KAG4418200.1"/>
    <property type="molecule type" value="Genomic_DNA"/>
</dbReference>
<keyword evidence="4" id="KW-1185">Reference proteome</keyword>
<evidence type="ECO:0000313" key="3">
    <source>
        <dbReference type="EMBL" id="KAG4418200.1"/>
    </source>
</evidence>
<dbReference type="InterPro" id="IPR000868">
    <property type="entry name" value="Isochorismatase-like_dom"/>
</dbReference>
<name>A0A8H7TAW2_9HELO</name>
<dbReference type="SUPFAM" id="SSF52499">
    <property type="entry name" value="Isochorismatase-like hydrolases"/>
    <property type="match status" value="1"/>
</dbReference>
<dbReference type="PANTHER" id="PTHR14119:SF3">
    <property type="entry name" value="ISOCHORISMATASE DOMAIN-CONTAINING PROTEIN 2"/>
    <property type="match status" value="1"/>
</dbReference>
<sequence>MTDKPRRRLSSICDIQEKFRGPIWEYEKLILTTQKMLSAASILSIPIYATTQNRARLGETCSELDLSSAIEHVDKTAFSMWIPSISKHFSSSTPSEIVLVGIETHICITQTTLDLLAAGHKVYILADGVSSCNKEEIGIALERLRREGAVVTTSESWIYECMGDAAIAEFRDVAGLVKRSSKDTKEVLGVLAGKNQVAPPRPDTV</sequence>
<gene>
    <name evidence="3" type="ORF">IFR04_008642</name>
</gene>